<gene>
    <name evidence="2" type="ORF">METZ01_LOCUS88480</name>
</gene>
<sequence>MYVYPDKYNFVVDNSFSIIRKDKLLGDSKLEWHKDMIHTSPWYAGTLLYCEEPSDMPTDFCYTMNSSLIDKVYKHGCFSGATLVGNKEYKNEAKMMDRLYKNPKLRKRAKHLFTTHLLDQKPEKFNYYIDHPITNEKCVSASPATMIIESEERTSIIDDLLSNNKQFSHNWNKYDIIIYDNYKLMHSRQDGPGNRKLVRINFNYDNML</sequence>
<dbReference type="GO" id="GO:0016491">
    <property type="term" value="F:oxidoreductase activity"/>
    <property type="evidence" value="ECO:0007669"/>
    <property type="project" value="UniProtKB-KW"/>
</dbReference>
<dbReference type="Gene3D" id="3.60.130.10">
    <property type="entry name" value="Clavaminate synthase-like"/>
    <property type="match status" value="1"/>
</dbReference>
<organism evidence="2">
    <name type="scientific">marine metagenome</name>
    <dbReference type="NCBI Taxonomy" id="408172"/>
    <lineage>
        <taxon>unclassified sequences</taxon>
        <taxon>metagenomes</taxon>
        <taxon>ecological metagenomes</taxon>
    </lineage>
</organism>
<dbReference type="SUPFAM" id="SSF51197">
    <property type="entry name" value="Clavaminate synthase-like"/>
    <property type="match status" value="1"/>
</dbReference>
<dbReference type="InterPro" id="IPR042098">
    <property type="entry name" value="TauD-like_sf"/>
</dbReference>
<name>A0A381V5H2_9ZZZZ</name>
<accession>A0A381V5H2</accession>
<reference evidence="2" key="1">
    <citation type="submission" date="2018-05" db="EMBL/GenBank/DDBJ databases">
        <authorList>
            <person name="Lanie J.A."/>
            <person name="Ng W.-L."/>
            <person name="Kazmierczak K.M."/>
            <person name="Andrzejewski T.M."/>
            <person name="Davidsen T.M."/>
            <person name="Wayne K.J."/>
            <person name="Tettelin H."/>
            <person name="Glass J.I."/>
            <person name="Rusch D."/>
            <person name="Podicherti R."/>
            <person name="Tsui H.-C.T."/>
            <person name="Winkler M.E."/>
        </authorList>
    </citation>
    <scope>NUCLEOTIDE SEQUENCE</scope>
</reference>
<protein>
    <submittedName>
        <fullName evidence="2">Uncharacterized protein</fullName>
    </submittedName>
</protein>
<evidence type="ECO:0000256" key="1">
    <source>
        <dbReference type="ARBA" id="ARBA00023002"/>
    </source>
</evidence>
<keyword evidence="1" id="KW-0560">Oxidoreductase</keyword>
<dbReference type="AlphaFoldDB" id="A0A381V5H2"/>
<proteinExistence type="predicted"/>
<evidence type="ECO:0000313" key="2">
    <source>
        <dbReference type="EMBL" id="SVA35626.1"/>
    </source>
</evidence>
<dbReference type="EMBL" id="UINC01007909">
    <property type="protein sequence ID" value="SVA35626.1"/>
    <property type="molecule type" value="Genomic_DNA"/>
</dbReference>